<evidence type="ECO:0000256" key="1">
    <source>
        <dbReference type="SAM" id="MobiDB-lite"/>
    </source>
</evidence>
<feature type="region of interest" description="Disordered" evidence="1">
    <location>
        <begin position="29"/>
        <end position="60"/>
    </location>
</feature>
<name>A0A8X8BSR4_POLSE</name>
<dbReference type="Proteomes" id="UP000886611">
    <property type="component" value="Unassembled WGS sequence"/>
</dbReference>
<comment type="caution">
    <text evidence="2">The sequence shown here is derived from an EMBL/GenBank/DDBJ whole genome shotgun (WGS) entry which is preliminary data.</text>
</comment>
<reference evidence="2 3" key="1">
    <citation type="journal article" date="2021" name="Cell">
        <title>Tracing the genetic footprints of vertebrate landing in non-teleost ray-finned fishes.</title>
        <authorList>
            <person name="Bi X."/>
            <person name="Wang K."/>
            <person name="Yang L."/>
            <person name="Pan H."/>
            <person name="Jiang H."/>
            <person name="Wei Q."/>
            <person name="Fang M."/>
            <person name="Yu H."/>
            <person name="Zhu C."/>
            <person name="Cai Y."/>
            <person name="He Y."/>
            <person name="Gan X."/>
            <person name="Zeng H."/>
            <person name="Yu D."/>
            <person name="Zhu Y."/>
            <person name="Jiang H."/>
            <person name="Qiu Q."/>
            <person name="Yang H."/>
            <person name="Zhang Y.E."/>
            <person name="Wang W."/>
            <person name="Zhu M."/>
            <person name="He S."/>
            <person name="Zhang G."/>
        </authorList>
    </citation>
    <scope>NUCLEOTIDE SEQUENCE [LARGE SCALE GENOMIC DNA]</scope>
    <source>
        <strain evidence="2">Bchr_013</strain>
    </source>
</reference>
<proteinExistence type="predicted"/>
<feature type="non-terminal residue" evidence="2">
    <location>
        <position position="1"/>
    </location>
</feature>
<gene>
    <name evidence="2" type="primary">Oxr1_2</name>
    <name evidence="2" type="ORF">GTO96_0009827</name>
</gene>
<protein>
    <submittedName>
        <fullName evidence="2">OXR1 protein</fullName>
    </submittedName>
</protein>
<feature type="compositionally biased region" description="Low complexity" evidence="1">
    <location>
        <begin position="29"/>
        <end position="40"/>
    </location>
</feature>
<feature type="non-terminal residue" evidence="2">
    <location>
        <position position="175"/>
    </location>
</feature>
<accession>A0A8X8BSR4</accession>
<organism evidence="2 3">
    <name type="scientific">Polypterus senegalus</name>
    <name type="common">Senegal bichir</name>
    <dbReference type="NCBI Taxonomy" id="55291"/>
    <lineage>
        <taxon>Eukaryota</taxon>
        <taxon>Metazoa</taxon>
        <taxon>Chordata</taxon>
        <taxon>Craniata</taxon>
        <taxon>Vertebrata</taxon>
        <taxon>Euteleostomi</taxon>
        <taxon>Actinopterygii</taxon>
        <taxon>Polypteriformes</taxon>
        <taxon>Polypteridae</taxon>
        <taxon>Polypterus</taxon>
    </lineage>
</organism>
<dbReference type="EMBL" id="JAATIS010002524">
    <property type="protein sequence ID" value="KAG2465132.1"/>
    <property type="molecule type" value="Genomic_DNA"/>
</dbReference>
<evidence type="ECO:0000313" key="3">
    <source>
        <dbReference type="Proteomes" id="UP000886611"/>
    </source>
</evidence>
<keyword evidence="3" id="KW-1185">Reference proteome</keyword>
<feature type="region of interest" description="Disordered" evidence="1">
    <location>
        <begin position="100"/>
        <end position="139"/>
    </location>
</feature>
<dbReference type="AlphaFoldDB" id="A0A8X8BSR4"/>
<sequence>MSCGAPCLRTSRAHSDMFPVHVLRLGSQGDASSGLSASGAVDESQGTEDTGMGPLRGDRDESGAAALRTVPACRCGAAVRLKKKSQSVDITAQGYTGPLVPEAHASQINKPPPVVKTTTSEEEENNAANSQRRNPRRSDLKRYYTIGKDHQPPVCLSSHLLPPSWCFLSFVALAV</sequence>
<evidence type="ECO:0000313" key="2">
    <source>
        <dbReference type="EMBL" id="KAG2465132.1"/>
    </source>
</evidence>